<dbReference type="GO" id="GO:0032259">
    <property type="term" value="P:methylation"/>
    <property type="evidence" value="ECO:0007669"/>
    <property type="project" value="UniProtKB-KW"/>
</dbReference>
<dbReference type="Gene3D" id="3.40.50.150">
    <property type="entry name" value="Vaccinia Virus protein VP39"/>
    <property type="match status" value="1"/>
</dbReference>
<evidence type="ECO:0000256" key="5">
    <source>
        <dbReference type="ARBA" id="ARBA00022691"/>
    </source>
</evidence>
<dbReference type="RefSeq" id="WP_167926159.1">
    <property type="nucleotide sequence ID" value="NZ_JAATVY010000010.1"/>
</dbReference>
<comment type="similarity">
    <text evidence="2 6">Belongs to the UPF0677 family.</text>
</comment>
<dbReference type="Proteomes" id="UP000722989">
    <property type="component" value="Unassembled WGS sequence"/>
</dbReference>
<dbReference type="InterPro" id="IPR029063">
    <property type="entry name" value="SAM-dependent_MTases_sf"/>
</dbReference>
<keyword evidence="5 6" id="KW-0949">S-adenosyl-L-methionine</keyword>
<evidence type="ECO:0000256" key="3">
    <source>
        <dbReference type="ARBA" id="ARBA00022603"/>
    </source>
</evidence>
<name>A0ABX0Y1F0_9ACTN</name>
<evidence type="ECO:0000256" key="7">
    <source>
        <dbReference type="SAM" id="MobiDB-lite"/>
    </source>
</evidence>
<keyword evidence="4 8" id="KW-0808">Transferase</keyword>
<keyword evidence="3 6" id="KW-0489">Methyltransferase</keyword>
<feature type="region of interest" description="Disordered" evidence="7">
    <location>
        <begin position="257"/>
        <end position="285"/>
    </location>
</feature>
<evidence type="ECO:0000256" key="4">
    <source>
        <dbReference type="ARBA" id="ARBA00022679"/>
    </source>
</evidence>
<comment type="function">
    <text evidence="1 6">Exhibits S-adenosyl-L-methionine-dependent methyltransferase activity.</text>
</comment>
<reference evidence="8 9" key="1">
    <citation type="submission" date="2020-03" db="EMBL/GenBank/DDBJ databases">
        <title>WGS of the type strain of Planosporangium spp.</title>
        <authorList>
            <person name="Thawai C."/>
        </authorList>
    </citation>
    <scope>NUCLEOTIDE SEQUENCE [LARGE SCALE GENOMIC DNA]</scope>
    <source>
        <strain evidence="8 9">TBRC 5610</strain>
    </source>
</reference>
<dbReference type="PANTHER" id="PTHR43619">
    <property type="entry name" value="S-ADENOSYL-L-METHIONINE-DEPENDENT METHYLTRANSFERASE YKTD-RELATED"/>
    <property type="match status" value="1"/>
</dbReference>
<comment type="caution">
    <text evidence="8">The sequence shown here is derived from an EMBL/GenBank/DDBJ whole genome shotgun (WGS) entry which is preliminary data.</text>
</comment>
<dbReference type="InterPro" id="IPR011610">
    <property type="entry name" value="SAM_mthyl_Trfase_ML2640-like"/>
</dbReference>
<proteinExistence type="inferred from homology"/>
<protein>
    <recommendedName>
        <fullName evidence="6">S-adenosyl-L-methionine-dependent methyltransferase</fullName>
        <ecNumber evidence="6">2.1.1.-</ecNumber>
    </recommendedName>
</protein>
<keyword evidence="9" id="KW-1185">Reference proteome</keyword>
<dbReference type="EMBL" id="JAATVY010000010">
    <property type="protein sequence ID" value="NJC71255.1"/>
    <property type="molecule type" value="Genomic_DNA"/>
</dbReference>
<evidence type="ECO:0000256" key="6">
    <source>
        <dbReference type="RuleBase" id="RU362030"/>
    </source>
</evidence>
<dbReference type="NCBIfam" id="TIGR00027">
    <property type="entry name" value="mthyl_TIGR00027"/>
    <property type="match status" value="1"/>
</dbReference>
<dbReference type="GO" id="GO:0008168">
    <property type="term" value="F:methyltransferase activity"/>
    <property type="evidence" value="ECO:0007669"/>
    <property type="project" value="UniProtKB-KW"/>
</dbReference>
<gene>
    <name evidence="8" type="ORF">HC031_16265</name>
</gene>
<dbReference type="InterPro" id="IPR007213">
    <property type="entry name" value="Ppm1/Ppm2/Tcmp"/>
</dbReference>
<dbReference type="PANTHER" id="PTHR43619:SF2">
    <property type="entry name" value="S-ADENOSYL-L-METHIONINE-DEPENDENT METHYLTRANSFERASES SUPERFAMILY PROTEIN"/>
    <property type="match status" value="1"/>
</dbReference>
<sequence>MYRYEQIGAAPAAWIAAARARESERPDRLFHDPWAHLLAGDTGWAMLEASERASGGENALLPVRTRFFDDVVLAAAHWTSQVVLLGAGLDTRAYRLELPPRLDVYEIDRPDSFTAKEAVLTAADAWPACARRTVEADLRADWRSPLLDAGFDPAAPTVWVAEGLLFYLGSAAVDELLSQAAALSEARALMVADFFGTGLLRLPSMRFLVEQCELTGWPLPFCTDDPVALLDRHGWRPCAITEPGQSDANFDRLPALPDDWSGGDDPTTRTYLAVASNGPAVRPPD</sequence>
<dbReference type="SUPFAM" id="SSF53335">
    <property type="entry name" value="S-adenosyl-L-methionine-dependent methyltransferases"/>
    <property type="match status" value="1"/>
</dbReference>
<evidence type="ECO:0000313" key="8">
    <source>
        <dbReference type="EMBL" id="NJC71255.1"/>
    </source>
</evidence>
<dbReference type="Pfam" id="PF04072">
    <property type="entry name" value="LCM"/>
    <property type="match status" value="1"/>
</dbReference>
<evidence type="ECO:0000256" key="2">
    <source>
        <dbReference type="ARBA" id="ARBA00008138"/>
    </source>
</evidence>
<accession>A0ABX0Y1F0</accession>
<dbReference type="EC" id="2.1.1.-" evidence="6"/>
<organism evidence="8 9">
    <name type="scientific">Planosporangium thailandense</name>
    <dbReference type="NCBI Taxonomy" id="765197"/>
    <lineage>
        <taxon>Bacteria</taxon>
        <taxon>Bacillati</taxon>
        <taxon>Actinomycetota</taxon>
        <taxon>Actinomycetes</taxon>
        <taxon>Micromonosporales</taxon>
        <taxon>Micromonosporaceae</taxon>
        <taxon>Planosporangium</taxon>
    </lineage>
</organism>
<evidence type="ECO:0000256" key="1">
    <source>
        <dbReference type="ARBA" id="ARBA00003907"/>
    </source>
</evidence>
<evidence type="ECO:0000313" key="9">
    <source>
        <dbReference type="Proteomes" id="UP000722989"/>
    </source>
</evidence>